<feature type="binding site" evidence="4">
    <location>
        <position position="365"/>
    </location>
    <ligand>
        <name>substrate</name>
    </ligand>
</feature>
<dbReference type="Gene3D" id="3.90.660.10">
    <property type="match status" value="1"/>
</dbReference>
<gene>
    <name evidence="6" type="ORF">KVA01_04530</name>
</gene>
<dbReference type="InterPro" id="IPR001613">
    <property type="entry name" value="Flavin_amine_oxidase"/>
</dbReference>
<evidence type="ECO:0000313" key="7">
    <source>
        <dbReference type="Proteomes" id="UP000315730"/>
    </source>
</evidence>
<comment type="cofactor">
    <cofactor evidence="1">
        <name>FAD</name>
        <dbReference type="ChEBI" id="CHEBI:57692"/>
    </cofactor>
</comment>
<name>A0A4Y4CZC5_KOCVA</name>
<keyword evidence="6" id="KW-0503">Monooxygenase</keyword>
<evidence type="ECO:0000256" key="3">
    <source>
        <dbReference type="ARBA" id="ARBA00023002"/>
    </source>
</evidence>
<dbReference type="InterPro" id="IPR036188">
    <property type="entry name" value="FAD/NAD-bd_sf"/>
</dbReference>
<protein>
    <submittedName>
        <fullName evidence="6">Monooxygenase</fullName>
    </submittedName>
</protein>
<dbReference type="GO" id="GO:0004497">
    <property type="term" value="F:monooxygenase activity"/>
    <property type="evidence" value="ECO:0007669"/>
    <property type="project" value="UniProtKB-KW"/>
</dbReference>
<feature type="domain" description="Amine oxidase" evidence="5">
    <location>
        <begin position="24"/>
        <end position="471"/>
    </location>
</feature>
<reference evidence="6 7" key="1">
    <citation type="submission" date="2019-06" db="EMBL/GenBank/DDBJ databases">
        <title>Whole genome shotgun sequence of Kocuria varians NBRC 15358.</title>
        <authorList>
            <person name="Hosoyama A."/>
            <person name="Uohara A."/>
            <person name="Ohji S."/>
            <person name="Ichikawa N."/>
        </authorList>
    </citation>
    <scope>NUCLEOTIDE SEQUENCE [LARGE SCALE GENOMIC DNA]</scope>
    <source>
        <strain evidence="6 7">NBRC 15358</strain>
    </source>
</reference>
<dbReference type="Proteomes" id="UP000315730">
    <property type="component" value="Unassembled WGS sequence"/>
</dbReference>
<feature type="binding site" evidence="4">
    <location>
        <position position="25"/>
    </location>
    <ligand>
        <name>FAD</name>
        <dbReference type="ChEBI" id="CHEBI:57692"/>
    </ligand>
</feature>
<feature type="binding site" evidence="4">
    <location>
        <position position="244"/>
    </location>
    <ligand>
        <name>FAD</name>
        <dbReference type="ChEBI" id="CHEBI:57692"/>
    </ligand>
</feature>
<organism evidence="6 7">
    <name type="scientific">Kocuria varians</name>
    <name type="common">Micrococcus varians</name>
    <dbReference type="NCBI Taxonomy" id="1272"/>
    <lineage>
        <taxon>Bacteria</taxon>
        <taxon>Bacillati</taxon>
        <taxon>Actinomycetota</taxon>
        <taxon>Actinomycetes</taxon>
        <taxon>Micrococcales</taxon>
        <taxon>Micrococcaceae</taxon>
        <taxon>Kocuria</taxon>
    </lineage>
</organism>
<evidence type="ECO:0000259" key="5">
    <source>
        <dbReference type="Pfam" id="PF01593"/>
    </source>
</evidence>
<dbReference type="STRING" id="1272.GCA_900014985_01949"/>
<feature type="binding site" evidence="4">
    <location>
        <begin position="44"/>
        <end position="45"/>
    </location>
    <ligand>
        <name>FAD</name>
        <dbReference type="ChEBI" id="CHEBI:57692"/>
    </ligand>
</feature>
<dbReference type="SUPFAM" id="SSF54373">
    <property type="entry name" value="FAD-linked reductases, C-terminal domain"/>
    <property type="match status" value="1"/>
</dbReference>
<dbReference type="Gene3D" id="1.10.405.10">
    <property type="entry name" value="Guanine Nucleotide Dissociation Inhibitor, domain 1"/>
    <property type="match status" value="1"/>
</dbReference>
<evidence type="ECO:0000256" key="4">
    <source>
        <dbReference type="PIRSR" id="PIRSR601613-1"/>
    </source>
</evidence>
<dbReference type="InterPro" id="IPR002937">
    <property type="entry name" value="Amino_oxidase"/>
</dbReference>
<dbReference type="PRINTS" id="PR00757">
    <property type="entry name" value="AMINEOXDASEF"/>
</dbReference>
<comment type="similarity">
    <text evidence="2">Belongs to the flavin monoamine oxidase family.</text>
</comment>
<proteinExistence type="inferred from homology"/>
<evidence type="ECO:0000256" key="2">
    <source>
        <dbReference type="ARBA" id="ARBA00005995"/>
    </source>
</evidence>
<accession>A0A4Y4CZC5</accession>
<dbReference type="Pfam" id="PF01593">
    <property type="entry name" value="Amino_oxidase"/>
    <property type="match status" value="1"/>
</dbReference>
<keyword evidence="3" id="KW-0560">Oxidoreductase</keyword>
<dbReference type="PANTHER" id="PTHR43563">
    <property type="entry name" value="AMINE OXIDASE"/>
    <property type="match status" value="1"/>
</dbReference>
<feature type="binding site" evidence="4">
    <location>
        <position position="448"/>
    </location>
    <ligand>
        <name>FAD</name>
        <dbReference type="ChEBI" id="CHEBI:57692"/>
    </ligand>
</feature>
<dbReference type="RefSeq" id="WP_233438728.1">
    <property type="nucleotide sequence ID" value="NZ_BJNW01000003.1"/>
</dbReference>
<evidence type="ECO:0000256" key="1">
    <source>
        <dbReference type="ARBA" id="ARBA00001974"/>
    </source>
</evidence>
<dbReference type="Gene3D" id="3.50.50.60">
    <property type="entry name" value="FAD/NAD(P)-binding domain"/>
    <property type="match status" value="1"/>
</dbReference>
<dbReference type="PANTHER" id="PTHR43563:SF1">
    <property type="entry name" value="AMINE OXIDASE [FLAVIN-CONTAINING] B"/>
    <property type="match status" value="1"/>
</dbReference>
<dbReference type="AlphaFoldDB" id="A0A4Y4CZC5"/>
<comment type="caution">
    <text evidence="6">The sequence shown here is derived from an EMBL/GenBank/DDBJ whole genome shotgun (WGS) entry which is preliminary data.</text>
</comment>
<keyword evidence="7" id="KW-1185">Reference proteome</keyword>
<evidence type="ECO:0000313" key="6">
    <source>
        <dbReference type="EMBL" id="GEC98298.1"/>
    </source>
</evidence>
<dbReference type="SUPFAM" id="SSF51905">
    <property type="entry name" value="FAD/NAD(P)-binding domain"/>
    <property type="match status" value="1"/>
</dbReference>
<sequence length="477" mass="50740">MSTADNAPTVPASVHDVVVVGAGISGLTAAEALVERGLDVRVLEARDRVGGRTEGGRFASGTPIELGGQWVGPTQDEALALAARLGLETFTVHDDGVSLLFADGTRREGSDDTFGLGGDSAAAFLDVLRLIDTTAAGLDLEEPWHSPDAAALDRITAAEWLREHCPDDAARRFTDTMLASIFAAESDEYSALHMLFYLGSGGGLHRMMITIGGAQESRILGGTHQLSEGLAARLGDRVVLGTEVLGVTGWDAASSSAEEAGNADSGTPQVLVHTTDGDCAARAVVIALPPVMASRLRFEPALPANRDIAQSHMTAGNVIKFQVEYDTPFWREEGLSGTVLSLDHHVSLVYDNCVPDSSRGILVAFVEGRHAREFNELDEAERARLVLADLAAFFGERATVPTELLQRNWSEESFTRGCYGGRFATGLWTTVGRELAAPAGAISWAGAETAAVWNGYIDGAIRSGQRAAREVEDRLRR</sequence>
<dbReference type="EMBL" id="BJNW01000003">
    <property type="protein sequence ID" value="GEC98298.1"/>
    <property type="molecule type" value="Genomic_DNA"/>
</dbReference>
<dbReference type="InterPro" id="IPR050703">
    <property type="entry name" value="Flavin_MAO"/>
</dbReference>